<dbReference type="HOGENOM" id="CLU_2431411_0_0_1"/>
<reference evidence="1 2" key="1">
    <citation type="journal article" date="2013" name="Genome Biol.">
        <title>The genome sequence of the most widely cultivated cacao type and its use to identify candidate genes regulating pod color.</title>
        <authorList>
            <person name="Motamayor J.C."/>
            <person name="Mockaitis K."/>
            <person name="Schmutz J."/>
            <person name="Haiminen N."/>
            <person name="Iii D.L."/>
            <person name="Cornejo O."/>
            <person name="Findley S.D."/>
            <person name="Zheng P."/>
            <person name="Utro F."/>
            <person name="Royaert S."/>
            <person name="Saski C."/>
            <person name="Jenkins J."/>
            <person name="Podicheti R."/>
            <person name="Zhao M."/>
            <person name="Scheffler B.E."/>
            <person name="Stack J.C."/>
            <person name="Feltus F.A."/>
            <person name="Mustiga G.M."/>
            <person name="Amores F."/>
            <person name="Phillips W."/>
            <person name="Marelli J.P."/>
            <person name="May G.D."/>
            <person name="Shapiro H."/>
            <person name="Ma J."/>
            <person name="Bustamante C.D."/>
            <person name="Schnell R.J."/>
            <person name="Main D."/>
            <person name="Gilbert D."/>
            <person name="Parida L."/>
            <person name="Kuhn D.N."/>
        </authorList>
    </citation>
    <scope>NUCLEOTIDE SEQUENCE [LARGE SCALE GENOMIC DNA]</scope>
    <source>
        <strain evidence="2">cv. Matina 1-6</strain>
    </source>
</reference>
<name>A0A061EFD0_THECC</name>
<dbReference type="EMBL" id="CM001882">
    <property type="protein sequence ID" value="EOY03343.1"/>
    <property type="molecule type" value="Genomic_DNA"/>
</dbReference>
<keyword evidence="2" id="KW-1185">Reference proteome</keyword>
<evidence type="ECO:0000313" key="2">
    <source>
        <dbReference type="Proteomes" id="UP000026915"/>
    </source>
</evidence>
<dbReference type="AlphaFoldDB" id="A0A061EFD0"/>
<proteinExistence type="predicted"/>
<sequence>MTWQKQDTSNIRLILLHKFSYQRIPLSNVGERADSRGKKKGVWKELTLTVISIVRIKQQALSLHDGIPSTFFHLCPSKTNHLDIFQWLRNR</sequence>
<accession>A0A061EFD0</accession>
<dbReference type="Proteomes" id="UP000026915">
    <property type="component" value="Chromosome 4"/>
</dbReference>
<gene>
    <name evidence="1" type="ORF">TCM_018319</name>
</gene>
<organism evidence="1 2">
    <name type="scientific">Theobroma cacao</name>
    <name type="common">Cacao</name>
    <name type="synonym">Cocoa</name>
    <dbReference type="NCBI Taxonomy" id="3641"/>
    <lineage>
        <taxon>Eukaryota</taxon>
        <taxon>Viridiplantae</taxon>
        <taxon>Streptophyta</taxon>
        <taxon>Embryophyta</taxon>
        <taxon>Tracheophyta</taxon>
        <taxon>Spermatophyta</taxon>
        <taxon>Magnoliopsida</taxon>
        <taxon>eudicotyledons</taxon>
        <taxon>Gunneridae</taxon>
        <taxon>Pentapetalae</taxon>
        <taxon>rosids</taxon>
        <taxon>malvids</taxon>
        <taxon>Malvales</taxon>
        <taxon>Malvaceae</taxon>
        <taxon>Byttnerioideae</taxon>
        <taxon>Theobroma</taxon>
    </lineage>
</organism>
<dbReference type="InParanoid" id="A0A061EFD0"/>
<evidence type="ECO:0000313" key="1">
    <source>
        <dbReference type="EMBL" id="EOY03343.1"/>
    </source>
</evidence>
<protein>
    <submittedName>
        <fullName evidence="1">Uncharacterized protein</fullName>
    </submittedName>
</protein>
<dbReference type="Gramene" id="EOY03343">
    <property type="protein sequence ID" value="EOY03343"/>
    <property type="gene ID" value="TCM_018319"/>
</dbReference>